<dbReference type="EMBL" id="MBFR01000133">
    <property type="protein sequence ID" value="PVU93285.1"/>
    <property type="molecule type" value="Genomic_DNA"/>
</dbReference>
<comment type="caution">
    <text evidence="1">The sequence shown here is derived from an EMBL/GenBank/DDBJ whole genome shotgun (WGS) entry which is preliminary data.</text>
</comment>
<sequence>MECIDYKPFWNSALGKITDKVGAFVEIADKIGALSKITDKIGALSKITDKIGALGKITDKIGAKSAGCFDLTCHNIVNAYRRSNTLIHSNMISYQLNLDSSSNCLVNCALNLGSSVLTNYTVSQDEDSVVKFLECVNISDYKQVILCSSKPDFNPCNDTNSNSSAVFTTNDNILRNFKPLGDLDKMV</sequence>
<evidence type="ECO:0000313" key="1">
    <source>
        <dbReference type="EMBL" id="PVU93285.1"/>
    </source>
</evidence>
<proteinExistence type="predicted"/>
<keyword evidence="2" id="KW-1185">Reference proteome</keyword>
<dbReference type="AlphaFoldDB" id="A0A2T9YLS4"/>
<protein>
    <submittedName>
        <fullName evidence="1">Uncharacterized protein</fullName>
    </submittedName>
</protein>
<name>A0A2T9YLS4_9FUNG</name>
<dbReference type="Proteomes" id="UP000245383">
    <property type="component" value="Unassembled WGS sequence"/>
</dbReference>
<dbReference type="OrthoDB" id="10600263at2759"/>
<evidence type="ECO:0000313" key="2">
    <source>
        <dbReference type="Proteomes" id="UP000245383"/>
    </source>
</evidence>
<accession>A0A2T9YLS4</accession>
<reference evidence="1 2" key="1">
    <citation type="journal article" date="2018" name="MBio">
        <title>Comparative Genomics Reveals the Core Gene Toolbox for the Fungus-Insect Symbiosis.</title>
        <authorList>
            <person name="Wang Y."/>
            <person name="Stata M."/>
            <person name="Wang W."/>
            <person name="Stajich J.E."/>
            <person name="White M.M."/>
            <person name="Moncalvo J.M."/>
        </authorList>
    </citation>
    <scope>NUCLEOTIDE SEQUENCE [LARGE SCALE GENOMIC DNA]</scope>
    <source>
        <strain evidence="1 2">SWE-8-4</strain>
    </source>
</reference>
<organism evidence="1 2">
    <name type="scientific">Smittium simulii</name>
    <dbReference type="NCBI Taxonomy" id="133385"/>
    <lineage>
        <taxon>Eukaryota</taxon>
        <taxon>Fungi</taxon>
        <taxon>Fungi incertae sedis</taxon>
        <taxon>Zoopagomycota</taxon>
        <taxon>Kickxellomycotina</taxon>
        <taxon>Harpellomycetes</taxon>
        <taxon>Harpellales</taxon>
        <taxon>Legeriomycetaceae</taxon>
        <taxon>Smittium</taxon>
    </lineage>
</organism>
<gene>
    <name evidence="1" type="ORF">BB561_003360</name>
</gene>